<dbReference type="Proteomes" id="UP001239111">
    <property type="component" value="Chromosome 1"/>
</dbReference>
<name>A0ACC2PEV0_9HYME</name>
<comment type="caution">
    <text evidence="1">The sequence shown here is derived from an EMBL/GenBank/DDBJ whole genome shotgun (WGS) entry which is preliminary data.</text>
</comment>
<accession>A0ACC2PEV0</accession>
<protein>
    <submittedName>
        <fullName evidence="1">Uncharacterized protein</fullName>
    </submittedName>
</protein>
<dbReference type="EMBL" id="CM056741">
    <property type="protein sequence ID" value="KAJ8681998.1"/>
    <property type="molecule type" value="Genomic_DNA"/>
</dbReference>
<evidence type="ECO:0000313" key="1">
    <source>
        <dbReference type="EMBL" id="KAJ8681998.1"/>
    </source>
</evidence>
<gene>
    <name evidence="1" type="ORF">QAD02_017790</name>
</gene>
<reference evidence="1" key="1">
    <citation type="submission" date="2023-04" db="EMBL/GenBank/DDBJ databases">
        <title>A chromosome-level genome assembly of the parasitoid wasp Eretmocerus hayati.</title>
        <authorList>
            <person name="Zhong Y."/>
            <person name="Liu S."/>
            <person name="Liu Y."/>
        </authorList>
    </citation>
    <scope>NUCLEOTIDE SEQUENCE</scope>
    <source>
        <strain evidence="1">ZJU_SS_LIU_2023</strain>
    </source>
</reference>
<sequence length="148" mass="16917">MNASESLSSIRYFGIMFGDRVPPENKHWSLYEMLRGIVNTLESSENTEGDICSLDYLVPDHHALHAILYGSLIYKLYDVLHYKRLIRKNGLMSKICALKFESKNRGIKATLAANSSRVNILQTAATGLQQQLVYHQFTKYQEQYITLG</sequence>
<organism evidence="1 2">
    <name type="scientific">Eretmocerus hayati</name>
    <dbReference type="NCBI Taxonomy" id="131215"/>
    <lineage>
        <taxon>Eukaryota</taxon>
        <taxon>Metazoa</taxon>
        <taxon>Ecdysozoa</taxon>
        <taxon>Arthropoda</taxon>
        <taxon>Hexapoda</taxon>
        <taxon>Insecta</taxon>
        <taxon>Pterygota</taxon>
        <taxon>Neoptera</taxon>
        <taxon>Endopterygota</taxon>
        <taxon>Hymenoptera</taxon>
        <taxon>Apocrita</taxon>
        <taxon>Proctotrupomorpha</taxon>
        <taxon>Chalcidoidea</taxon>
        <taxon>Aphelinidae</taxon>
        <taxon>Aphelininae</taxon>
        <taxon>Eretmocerus</taxon>
    </lineage>
</organism>
<evidence type="ECO:0000313" key="2">
    <source>
        <dbReference type="Proteomes" id="UP001239111"/>
    </source>
</evidence>
<keyword evidence="2" id="KW-1185">Reference proteome</keyword>
<proteinExistence type="predicted"/>